<gene>
    <name evidence="3" type="ORF">ACFFR3_28720</name>
</gene>
<evidence type="ECO:0008006" key="5">
    <source>
        <dbReference type="Google" id="ProtNLM"/>
    </source>
</evidence>
<dbReference type="RefSeq" id="WP_345388969.1">
    <property type="nucleotide sequence ID" value="NZ_BAAAXS010000001.1"/>
</dbReference>
<accession>A0ABV5NTC8</accession>
<name>A0ABV5NTC8_9ACTN</name>
<keyword evidence="4" id="KW-1185">Reference proteome</keyword>
<keyword evidence="2" id="KW-0472">Membrane</keyword>
<keyword evidence="2" id="KW-0812">Transmembrane</keyword>
<protein>
    <recommendedName>
        <fullName evidence="5">DUF3040 domain-containing protein</fullName>
    </recommendedName>
</protein>
<feature type="compositionally biased region" description="Basic and acidic residues" evidence="1">
    <location>
        <begin position="1"/>
        <end position="15"/>
    </location>
</feature>
<proteinExistence type="predicted"/>
<feature type="region of interest" description="Disordered" evidence="1">
    <location>
        <begin position="1"/>
        <end position="20"/>
    </location>
</feature>
<evidence type="ECO:0000313" key="3">
    <source>
        <dbReference type="EMBL" id="MFB9473497.1"/>
    </source>
</evidence>
<reference evidence="3 4" key="1">
    <citation type="submission" date="2024-09" db="EMBL/GenBank/DDBJ databases">
        <authorList>
            <person name="Sun Q."/>
            <person name="Mori K."/>
        </authorList>
    </citation>
    <scope>NUCLEOTIDE SEQUENCE [LARGE SCALE GENOMIC DNA]</scope>
    <source>
        <strain evidence="3 4">JCM 3324</strain>
    </source>
</reference>
<evidence type="ECO:0000256" key="2">
    <source>
        <dbReference type="SAM" id="Phobius"/>
    </source>
</evidence>
<comment type="caution">
    <text evidence="3">The sequence shown here is derived from an EMBL/GenBank/DDBJ whole genome shotgun (WGS) entry which is preliminary data.</text>
</comment>
<dbReference type="EMBL" id="JBHMCF010000034">
    <property type="protein sequence ID" value="MFB9473497.1"/>
    <property type="molecule type" value="Genomic_DNA"/>
</dbReference>
<feature type="transmembrane region" description="Helical" evidence="2">
    <location>
        <begin position="51"/>
        <end position="73"/>
    </location>
</feature>
<sequence>MSDNGEWHEERDSRGHAMVPSTPRDVVHIRVVSFMLVFLFAFTVLGIMTRAWVLAVIAIVLAVVAVIDLLVAVRRQKQRAGHDGEAG</sequence>
<evidence type="ECO:0000313" key="4">
    <source>
        <dbReference type="Proteomes" id="UP001589568"/>
    </source>
</evidence>
<keyword evidence="2" id="KW-1133">Transmembrane helix</keyword>
<evidence type="ECO:0000256" key="1">
    <source>
        <dbReference type="SAM" id="MobiDB-lite"/>
    </source>
</evidence>
<feature type="transmembrane region" description="Helical" evidence="2">
    <location>
        <begin position="27"/>
        <end position="45"/>
    </location>
</feature>
<dbReference type="Proteomes" id="UP001589568">
    <property type="component" value="Unassembled WGS sequence"/>
</dbReference>
<organism evidence="3 4">
    <name type="scientific">Nonomuraea salmonea</name>
    <dbReference type="NCBI Taxonomy" id="46181"/>
    <lineage>
        <taxon>Bacteria</taxon>
        <taxon>Bacillati</taxon>
        <taxon>Actinomycetota</taxon>
        <taxon>Actinomycetes</taxon>
        <taxon>Streptosporangiales</taxon>
        <taxon>Streptosporangiaceae</taxon>
        <taxon>Nonomuraea</taxon>
    </lineage>
</organism>